<evidence type="ECO:0000313" key="13">
    <source>
        <dbReference type="Proteomes" id="UP000008305"/>
    </source>
</evidence>
<keyword evidence="7" id="KW-0812">Transmembrane</keyword>
<dbReference type="EMBL" id="CP002608">
    <property type="protein sequence ID" value="AEB41573.1"/>
    <property type="molecule type" value="Genomic_DNA"/>
</dbReference>
<name>A0AA34WHZ0_CHLPE</name>
<keyword evidence="5" id="KW-0134">Cell wall</keyword>
<accession>A0AA34WHZ0</accession>
<protein>
    <submittedName>
        <fullName evidence="12">Outer membrane protein 11</fullName>
    </submittedName>
</protein>
<keyword evidence="4" id="KW-1134">Transmembrane beta strand</keyword>
<reference evidence="12 13" key="1">
    <citation type="journal article" date="2011" name="J. Bacteriol.">
        <title>Genome sequence of the obligate intracellular animal pathogen Chlamydia pecorum E58.</title>
        <authorList>
            <person name="Mojica S."/>
            <person name="Huot Creasy H."/>
            <person name="Daugherty S."/>
            <person name="Read T.D."/>
            <person name="Kim T."/>
            <person name="Kaltenboeck B."/>
            <person name="Bavoil P."/>
            <person name="Myers G.S."/>
        </authorList>
    </citation>
    <scope>NUCLEOTIDE SEQUENCE [LARGE SCALE GENOMIC DNA]</scope>
    <source>
        <strain evidence="12 13">E58</strain>
    </source>
</reference>
<evidence type="ECO:0000256" key="4">
    <source>
        <dbReference type="ARBA" id="ARBA00022452"/>
    </source>
</evidence>
<evidence type="ECO:0000256" key="5">
    <source>
        <dbReference type="ARBA" id="ARBA00022512"/>
    </source>
</evidence>
<dbReference type="InterPro" id="IPR005546">
    <property type="entry name" value="Autotransporte_beta"/>
</dbReference>
<dbReference type="KEGG" id="cpm:G5S_0607"/>
<keyword evidence="6" id="KW-0964">Secreted</keyword>
<dbReference type="InterPro" id="IPR011050">
    <property type="entry name" value="Pectin_lyase_fold/virulence"/>
</dbReference>
<evidence type="ECO:0000256" key="7">
    <source>
        <dbReference type="ARBA" id="ARBA00022692"/>
    </source>
</evidence>
<keyword evidence="10" id="KW-0998">Cell outer membrane</keyword>
<evidence type="ECO:0000256" key="6">
    <source>
        <dbReference type="ARBA" id="ARBA00022525"/>
    </source>
</evidence>
<evidence type="ECO:0000256" key="9">
    <source>
        <dbReference type="ARBA" id="ARBA00023136"/>
    </source>
</evidence>
<gene>
    <name evidence="12" type="ordered locus">G5S_0607</name>
</gene>
<dbReference type="SUPFAM" id="SSF103515">
    <property type="entry name" value="Autotransporter"/>
    <property type="match status" value="1"/>
</dbReference>
<dbReference type="SUPFAM" id="SSF51126">
    <property type="entry name" value="Pectin lyase-like"/>
    <property type="match status" value="1"/>
</dbReference>
<dbReference type="NCBIfam" id="TIGR01376">
    <property type="entry name" value="POMP_repeat"/>
    <property type="match status" value="4"/>
</dbReference>
<dbReference type="GO" id="GO:0009279">
    <property type="term" value="C:cell outer membrane"/>
    <property type="evidence" value="ECO:0007669"/>
    <property type="project" value="UniProtKB-SubCell"/>
</dbReference>
<dbReference type="InterPro" id="IPR003368">
    <property type="entry name" value="POMP_repeat"/>
</dbReference>
<evidence type="ECO:0000259" key="11">
    <source>
        <dbReference type="PROSITE" id="PS51208"/>
    </source>
</evidence>
<keyword evidence="8" id="KW-0732">Signal</keyword>
<organism evidence="12 13">
    <name type="scientific">Chlamydia pecorum (strain ATCC VR-628 / DSM 29919 / E58)</name>
    <name type="common">Chlamydophila pecorum</name>
    <dbReference type="NCBI Taxonomy" id="331635"/>
    <lineage>
        <taxon>Bacteria</taxon>
        <taxon>Pseudomonadati</taxon>
        <taxon>Chlamydiota</taxon>
        <taxon>Chlamydiia</taxon>
        <taxon>Chlamydiales</taxon>
        <taxon>Chlamydiaceae</taxon>
        <taxon>Chlamydia/Chlamydophila group</taxon>
        <taxon>Chlamydia</taxon>
    </lineage>
</organism>
<evidence type="ECO:0000313" key="12">
    <source>
        <dbReference type="EMBL" id="AEB41573.1"/>
    </source>
</evidence>
<evidence type="ECO:0000256" key="3">
    <source>
        <dbReference type="ARBA" id="ARBA00007542"/>
    </source>
</evidence>
<evidence type="ECO:0000256" key="10">
    <source>
        <dbReference type="ARBA" id="ARBA00023237"/>
    </source>
</evidence>
<comment type="similarity">
    <text evidence="3">Belongs to the PMP outer membrane protein family.</text>
</comment>
<dbReference type="Pfam" id="PF07548">
    <property type="entry name" value="ChlamPMP_M"/>
    <property type="match status" value="1"/>
</dbReference>
<sequence length="969" mass="106651">MRSTYVIGKVHRYSILYRFMRSVVFYLLFPSFYCATLLGRDTPLQWRSFKQHPSLSQILSAIPSSNQNSLWDEYTLLGENYPETLPGFSRDETQNIVLSEKNRQLLLYGIFSNDFGGAIYCNNIEIINNPYGFYARENISCKNGGVICATGTCSIINNNDFWFSQNLASRLNLSNVNQNQGGAIKATNCVIKNNYGSCNFLNNIATNHGGVIYSTTTSITSNTGDIIFSNNSTRDNEGGAIYASTSITISENKGAIVFTKNHAGNGSACYASNTCSLTNNSGPITFSHNFAFSKGSSRNGGAIEAETVILENNSSPITFKDNQSLENAGACHFASLTIRNNGPVNFLRNIACWGGALLNYSITNGGTLVLSADNGDITFNENYSFNVNSTTPPYRNCCHWTQNLNAMLSARAGFSIKFYDPIEHKYLTNTACRFNPEPYHQGTILFSGATVDKNHTDEKNFFSYLQNTYELHNGVLAIEDNAGIACYQLFQQGGTVRLGQGGIVTTNQKASTTSNGSNIILNNIAINLPSILKANAQPPKIWVYPASSTTSNVTTYTEDNNPTITLSGPLSVTNEDNASPYDSTDLSLALKRVPLLYLLDNSTPKIDTTNLNVDALNSTTHYGYQGLWTPYWIETITTADPSSSLTANTRHKILYADWTPVGYIPDPKRQGDIVANILWQSAYATTANLRSLSLTDTNATFSAAGHGLGLFIHQRSSKNLHGFHSHATGYAVNTTATSVTNHKISVGFSQSFSRLKESQTHNTIISHDYFAGAKFDAPFFHEKLSTFLSFAYAYTAHKLTNVKASRALFHSHTLGSQLSLALSPQNVTRSLQTTPFATLQAIHASNEAFTEEGAHARKFSTLDPLINLSMLLGLRSSWEKSHHVPMLWELELAYVPTLYRQKPKIYTMLLSSLGTWNTFAAPVAYNALYARMKSTAKIFDYMNISIQYSGEISTSTQSHFLQAGGQLQF</sequence>
<evidence type="ECO:0000256" key="8">
    <source>
        <dbReference type="ARBA" id="ARBA00022729"/>
    </source>
</evidence>
<dbReference type="Pfam" id="PF03797">
    <property type="entry name" value="Autotransporter"/>
    <property type="match status" value="1"/>
</dbReference>
<dbReference type="InterPro" id="IPR036709">
    <property type="entry name" value="Autotransporte_beta_dom_sf"/>
</dbReference>
<dbReference type="AlphaFoldDB" id="A0AA34WHZ0"/>
<evidence type="ECO:0000256" key="1">
    <source>
        <dbReference type="ARBA" id="ARBA00004191"/>
    </source>
</evidence>
<dbReference type="SMART" id="SM00869">
    <property type="entry name" value="Autotransporter"/>
    <property type="match status" value="1"/>
</dbReference>
<keyword evidence="9" id="KW-0472">Membrane</keyword>
<comment type="subcellular location">
    <subcellularLocation>
        <location evidence="2">Cell outer membrane</location>
        <topology evidence="2">Peripheral membrane protein</topology>
        <orientation evidence="2">Extracellular side</orientation>
    </subcellularLocation>
    <subcellularLocation>
        <location evidence="1">Secreted</location>
        <location evidence="1">Cell wall</location>
    </subcellularLocation>
</comment>
<keyword evidence="13" id="KW-1185">Reference proteome</keyword>
<dbReference type="PROSITE" id="PS51208">
    <property type="entry name" value="AUTOTRANSPORTER"/>
    <property type="match status" value="1"/>
</dbReference>
<evidence type="ECO:0000256" key="2">
    <source>
        <dbReference type="ARBA" id="ARBA00004416"/>
    </source>
</evidence>
<dbReference type="Gene3D" id="2.40.128.130">
    <property type="entry name" value="Autotransporter beta-domain"/>
    <property type="match status" value="1"/>
</dbReference>
<dbReference type="Proteomes" id="UP000008305">
    <property type="component" value="Chromosome"/>
</dbReference>
<feature type="domain" description="Autotransporter" evidence="11">
    <location>
        <begin position="696"/>
        <end position="969"/>
    </location>
</feature>
<proteinExistence type="inferred from homology"/>
<dbReference type="Pfam" id="PF02415">
    <property type="entry name" value="Chlam_PMP"/>
    <property type="match status" value="2"/>
</dbReference>
<dbReference type="InterPro" id="IPR011427">
    <property type="entry name" value="Polymorphic_membr_middle"/>
</dbReference>